<feature type="region of interest" description="Disordered" evidence="1">
    <location>
        <begin position="674"/>
        <end position="714"/>
    </location>
</feature>
<proteinExistence type="predicted"/>
<dbReference type="PANTHER" id="PTHR33198:SF20">
    <property type="entry name" value="RETROTRANSPOSON GAG DOMAIN-CONTAINING PROTEIN"/>
    <property type="match status" value="1"/>
</dbReference>
<sequence>MVSEVVIETMSAIPFDQPRLDWGAGDQYQEFLRFRQHMEFCFKGPLAKAEKKDKAGWIGLWIGLEGREVYKTFVWGEDEQDDPVKILDKLDTYIRPKKNKRIARFKLHQRKQTENETFDNFVKDLKLLAIDCEYTDSNDVLIDLIIAGVKHKKVQERLLDQGQEITIEKTIQIGQQFELSQAQVKMMRGEDVMKVGVKQHNYKHVKNDKPVNTPPSSNKADSNAGSNMRHSRYVTINYTCDKCGRAHESGKCPAKGTTCNYCKGCDHWARKCKKRQKNRVHIVQASSDVESDSTSDEEMLAIHTTSVVDVNVLDDKWTVNLNINGADVKFRIDTGSRVNILTKTQVDKLPGQINMNKSLKTLKSFSNHKIYPVGSVELPVMYSQDNVCQAMVSFEIVDFEQGNIISGDLLLGLLIVPSEQPQMLNTYSLFQGSAEDELTRDFPDLRRGVKELSPLAEGTPIRMKTPDTKTLSPGTVINKTDKPRSYIVESNGRLYRRNRKHLHTSTKTANEKQSVPDQEFEDSASFNNIEIPKVENPTVVPNDNVVLNSQPKQSTCDITTRSGRVVKQPKKLDFKEDNPQGFFKELPLAGSGMKSARGLTTILKTMGSMITADINDHDRYHIYALIYAREGREEMVNKLLEDNTIKDKNTNKWKVLWIKKIYTHVFIRNAGTKSAYSSSMGSGSSKSSSYVSSASFSAPNETEAETNPAPGAAP</sequence>
<feature type="region of interest" description="Disordered" evidence="1">
    <location>
        <begin position="203"/>
        <end position="228"/>
    </location>
</feature>
<comment type="caution">
    <text evidence="2">The sequence shown here is derived from an EMBL/GenBank/DDBJ whole genome shotgun (WGS) entry which is preliminary data.</text>
</comment>
<evidence type="ECO:0000256" key="1">
    <source>
        <dbReference type="SAM" id="MobiDB-lite"/>
    </source>
</evidence>
<keyword evidence="3" id="KW-1185">Reference proteome</keyword>
<feature type="compositionally biased region" description="Polar residues" evidence="1">
    <location>
        <begin position="214"/>
        <end position="228"/>
    </location>
</feature>
<name>A0ABQ9EYE0_TEGGR</name>
<accession>A0ABQ9EYE0</accession>
<organism evidence="2 3">
    <name type="scientific">Tegillarca granosa</name>
    <name type="common">Malaysian cockle</name>
    <name type="synonym">Anadara granosa</name>
    <dbReference type="NCBI Taxonomy" id="220873"/>
    <lineage>
        <taxon>Eukaryota</taxon>
        <taxon>Metazoa</taxon>
        <taxon>Spiralia</taxon>
        <taxon>Lophotrochozoa</taxon>
        <taxon>Mollusca</taxon>
        <taxon>Bivalvia</taxon>
        <taxon>Autobranchia</taxon>
        <taxon>Pteriomorphia</taxon>
        <taxon>Arcoida</taxon>
        <taxon>Arcoidea</taxon>
        <taxon>Arcidae</taxon>
        <taxon>Tegillarca</taxon>
    </lineage>
</organism>
<gene>
    <name evidence="2" type="ORF">KUTeg_012042</name>
</gene>
<dbReference type="Proteomes" id="UP001217089">
    <property type="component" value="Unassembled WGS sequence"/>
</dbReference>
<dbReference type="InterPro" id="IPR021109">
    <property type="entry name" value="Peptidase_aspartic_dom_sf"/>
</dbReference>
<evidence type="ECO:0000313" key="2">
    <source>
        <dbReference type="EMBL" id="KAJ8310177.1"/>
    </source>
</evidence>
<evidence type="ECO:0000313" key="3">
    <source>
        <dbReference type="Proteomes" id="UP001217089"/>
    </source>
</evidence>
<dbReference type="PANTHER" id="PTHR33198">
    <property type="entry name" value="ANK_REP_REGION DOMAIN-CONTAINING PROTEIN-RELATED"/>
    <property type="match status" value="1"/>
</dbReference>
<feature type="compositionally biased region" description="Low complexity" evidence="1">
    <location>
        <begin position="674"/>
        <end position="697"/>
    </location>
</feature>
<reference evidence="2 3" key="1">
    <citation type="submission" date="2022-12" db="EMBL/GenBank/DDBJ databases">
        <title>Chromosome-level genome of Tegillarca granosa.</title>
        <authorList>
            <person name="Kim J."/>
        </authorList>
    </citation>
    <scope>NUCLEOTIDE SEQUENCE [LARGE SCALE GENOMIC DNA]</scope>
    <source>
        <strain evidence="2">Teg-2019</strain>
        <tissue evidence="2">Adductor muscle</tissue>
    </source>
</reference>
<dbReference type="Gene3D" id="2.40.70.10">
    <property type="entry name" value="Acid Proteases"/>
    <property type="match status" value="1"/>
</dbReference>
<protein>
    <submittedName>
        <fullName evidence="2">Uncharacterized protein</fullName>
    </submittedName>
</protein>
<dbReference type="EMBL" id="JARBDR010000640">
    <property type="protein sequence ID" value="KAJ8310177.1"/>
    <property type="molecule type" value="Genomic_DNA"/>
</dbReference>
<dbReference type="SUPFAM" id="SSF50630">
    <property type="entry name" value="Acid proteases"/>
    <property type="match status" value="1"/>
</dbReference>